<feature type="transmembrane region" description="Helical" evidence="1">
    <location>
        <begin position="21"/>
        <end position="41"/>
    </location>
</feature>
<sequence>MIIKFQQTYRNEKITKLQPQRIVFTSKKICGSLFGQLHFIMLVSMSILILGVGHFVSVFFFSSIFFLLFFLNQHSQQFLEKLEKYLYAKNFNYPTIATTSISTTT</sequence>
<dbReference type="EMBL" id="HBUF01107170">
    <property type="protein sequence ID" value="CAG6639411.1"/>
    <property type="molecule type" value="Transcribed_RNA"/>
</dbReference>
<keyword evidence="1" id="KW-0812">Transmembrane</keyword>
<dbReference type="AlphaFoldDB" id="A0A8D8QW67"/>
<name>A0A8D8QW67_9HEMI</name>
<feature type="transmembrane region" description="Helical" evidence="1">
    <location>
        <begin position="47"/>
        <end position="71"/>
    </location>
</feature>
<accession>A0A8D8QW67</accession>
<keyword evidence="1" id="KW-1133">Transmembrane helix</keyword>
<proteinExistence type="predicted"/>
<organism evidence="2">
    <name type="scientific">Cacopsylla melanoneura</name>
    <dbReference type="NCBI Taxonomy" id="428564"/>
    <lineage>
        <taxon>Eukaryota</taxon>
        <taxon>Metazoa</taxon>
        <taxon>Ecdysozoa</taxon>
        <taxon>Arthropoda</taxon>
        <taxon>Hexapoda</taxon>
        <taxon>Insecta</taxon>
        <taxon>Pterygota</taxon>
        <taxon>Neoptera</taxon>
        <taxon>Paraneoptera</taxon>
        <taxon>Hemiptera</taxon>
        <taxon>Sternorrhyncha</taxon>
        <taxon>Psylloidea</taxon>
        <taxon>Psyllidae</taxon>
        <taxon>Psyllinae</taxon>
        <taxon>Cacopsylla</taxon>
    </lineage>
</organism>
<keyword evidence="1" id="KW-0472">Membrane</keyword>
<reference evidence="2" key="1">
    <citation type="submission" date="2021-05" db="EMBL/GenBank/DDBJ databases">
        <authorList>
            <person name="Alioto T."/>
            <person name="Alioto T."/>
            <person name="Gomez Garrido J."/>
        </authorList>
    </citation>
    <scope>NUCLEOTIDE SEQUENCE</scope>
</reference>
<evidence type="ECO:0000256" key="1">
    <source>
        <dbReference type="SAM" id="Phobius"/>
    </source>
</evidence>
<protein>
    <submittedName>
        <fullName evidence="2">Uncharacterized protein</fullName>
    </submittedName>
</protein>
<evidence type="ECO:0000313" key="2">
    <source>
        <dbReference type="EMBL" id="CAG6639411.1"/>
    </source>
</evidence>